<reference evidence="1" key="1">
    <citation type="submission" date="2018-05" db="EMBL/GenBank/DDBJ databases">
        <authorList>
            <person name="Lanie J.A."/>
            <person name="Ng W.-L."/>
            <person name="Kazmierczak K.M."/>
            <person name="Andrzejewski T.M."/>
            <person name="Davidsen T.M."/>
            <person name="Wayne K.J."/>
            <person name="Tettelin H."/>
            <person name="Glass J.I."/>
            <person name="Rusch D."/>
            <person name="Podicherti R."/>
            <person name="Tsui H.-C.T."/>
            <person name="Winkler M.E."/>
        </authorList>
    </citation>
    <scope>NUCLEOTIDE SEQUENCE</scope>
</reference>
<dbReference type="PROSITE" id="PS51257">
    <property type="entry name" value="PROKAR_LIPOPROTEIN"/>
    <property type="match status" value="1"/>
</dbReference>
<name>A0A382Q413_9ZZZZ</name>
<dbReference type="AlphaFoldDB" id="A0A382Q413"/>
<evidence type="ECO:0000313" key="1">
    <source>
        <dbReference type="EMBL" id="SVC79675.1"/>
    </source>
</evidence>
<dbReference type="EMBL" id="UINC01111447">
    <property type="protein sequence ID" value="SVC79675.1"/>
    <property type="molecule type" value="Genomic_DNA"/>
</dbReference>
<gene>
    <name evidence="1" type="ORF">METZ01_LOCUS332529</name>
</gene>
<protein>
    <submittedName>
        <fullName evidence="1">Uncharacterized protein</fullName>
    </submittedName>
</protein>
<accession>A0A382Q413</accession>
<sequence length="195" mass="20706">MAKALNILFIFLTACLTTANAQTVEISPPELARVPVSEVGFESGRYWQQLHVVLGQDDAPSDTTLSIGMPPWMVLADTDEDGLLDDEIRIVYAPAADETPAFFVSPTTDVNTIVVGSLATAAAGGHLYLQFPVFLSVIPTESQVNYGPILFADEREVDIAEGPSTVLVTQAEFNATGSMNFVALGPSLITAGTDT</sequence>
<organism evidence="1">
    <name type="scientific">marine metagenome</name>
    <dbReference type="NCBI Taxonomy" id="408172"/>
    <lineage>
        <taxon>unclassified sequences</taxon>
        <taxon>metagenomes</taxon>
        <taxon>ecological metagenomes</taxon>
    </lineage>
</organism>
<feature type="non-terminal residue" evidence="1">
    <location>
        <position position="195"/>
    </location>
</feature>
<proteinExistence type="predicted"/>